<accession>A0A923S2M6</accession>
<dbReference type="EMBL" id="JACORU010000005">
    <property type="protein sequence ID" value="MBC5765634.1"/>
    <property type="molecule type" value="Genomic_DNA"/>
</dbReference>
<comment type="caution">
    <text evidence="2">The sequence shown here is derived from an EMBL/GenBank/DDBJ whole genome shotgun (WGS) entry which is preliminary data.</text>
</comment>
<organism evidence="2 3">
    <name type="scientific">Ramlibacter albus</name>
    <dbReference type="NCBI Taxonomy" id="2079448"/>
    <lineage>
        <taxon>Bacteria</taxon>
        <taxon>Pseudomonadati</taxon>
        <taxon>Pseudomonadota</taxon>
        <taxon>Betaproteobacteria</taxon>
        <taxon>Burkholderiales</taxon>
        <taxon>Comamonadaceae</taxon>
        <taxon>Ramlibacter</taxon>
    </lineage>
</organism>
<evidence type="ECO:0000313" key="2">
    <source>
        <dbReference type="EMBL" id="MBC5765634.1"/>
    </source>
</evidence>
<proteinExistence type="predicted"/>
<sequence>MSRQPAPRQPTEGDIALLAKALGDCGVEYVVIGGAAMALHGFPRMTRDIDLFVPVDPNNNARLLKALRALPGSRAAVSQLDPKYMDRGHSTALEGEIAIDILYVAAHRTFEDLRDHVQRVDLDGIPVWTLDIDGMLMTKKTARESDVPDRLKLERLRTALHDAERQRREHSLAGLRADGSAAVRFFAAMAQAAASAAAKAAVDWKHLEEEVLKAGSKDRAIDVRDLAEALCRHSPGAVYPTRQAWLRERAQALVRAAATKRKQ</sequence>
<reference evidence="2" key="1">
    <citation type="submission" date="2020-08" db="EMBL/GenBank/DDBJ databases">
        <title>Ramlibacter sp. GTP1 16S ribosomal RNA gene genome sequencing and assembly.</title>
        <authorList>
            <person name="Kang M."/>
        </authorList>
    </citation>
    <scope>NUCLEOTIDE SEQUENCE</scope>
    <source>
        <strain evidence="2">GTP1</strain>
    </source>
</reference>
<gene>
    <name evidence="2" type="ORF">H8R02_14295</name>
</gene>
<dbReference type="Pfam" id="PF19502">
    <property type="entry name" value="DUF6036"/>
    <property type="match status" value="1"/>
</dbReference>
<dbReference type="SUPFAM" id="SSF81301">
    <property type="entry name" value="Nucleotidyltransferase"/>
    <property type="match status" value="1"/>
</dbReference>
<evidence type="ECO:0000259" key="1">
    <source>
        <dbReference type="Pfam" id="PF19502"/>
    </source>
</evidence>
<dbReference type="Gene3D" id="3.30.460.40">
    <property type="match status" value="1"/>
</dbReference>
<protein>
    <recommendedName>
        <fullName evidence="1">DUF6036 domain-containing protein</fullName>
    </recommendedName>
</protein>
<dbReference type="RefSeq" id="WP_187082117.1">
    <property type="nucleotide sequence ID" value="NZ_JACORU010000005.1"/>
</dbReference>
<dbReference type="InterPro" id="IPR045792">
    <property type="entry name" value="DUF6036"/>
</dbReference>
<dbReference type="InterPro" id="IPR043519">
    <property type="entry name" value="NT_sf"/>
</dbReference>
<keyword evidence="3" id="KW-1185">Reference proteome</keyword>
<name>A0A923S2M6_9BURK</name>
<evidence type="ECO:0000313" key="3">
    <source>
        <dbReference type="Proteomes" id="UP000596827"/>
    </source>
</evidence>
<dbReference type="Proteomes" id="UP000596827">
    <property type="component" value="Unassembled WGS sequence"/>
</dbReference>
<dbReference type="AlphaFoldDB" id="A0A923S2M6"/>
<feature type="domain" description="DUF6036" evidence="1">
    <location>
        <begin position="27"/>
        <end position="95"/>
    </location>
</feature>